<dbReference type="RefSeq" id="WP_091679431.1">
    <property type="nucleotide sequence ID" value="NZ_FOKG01000034.1"/>
</dbReference>
<dbReference type="Proteomes" id="UP000243799">
    <property type="component" value="Unassembled WGS sequence"/>
</dbReference>
<sequence length="290" mass="30812">MPVSAPDFEWLFAPGTHHTLSRGDVATVRLRQDASLWLPSGRVVAGEPAMFLSMSGSEDRFVQQVPPGRYPVVLVLAVFGEPDEQDAQEWVAAARLMIRDEPAASWEMATCAGQDAAELGDDEYFGYPVVGGAGGFVDAANIAALRENDDYSNQLLSNLDIHILGETDRTAPATLADDGDRPLAVAFPSGSGDGHYPTWVGRTADGEVACFLTDFCILTGDGDSENDEPPSGNGPISVPEDSTTPPRPPYAARPQPLSPVQRSPVRPPTGIASPATPNIRARRSPSSDET</sequence>
<name>A0A1I1CL53_9PSEU</name>
<dbReference type="Pfam" id="PF14025">
    <property type="entry name" value="DUF4241"/>
    <property type="match status" value="1"/>
</dbReference>
<dbReference type="OrthoDB" id="9789980at2"/>
<dbReference type="STRING" id="490629.SAMN05216266_1349"/>
<feature type="region of interest" description="Disordered" evidence="1">
    <location>
        <begin position="221"/>
        <end position="290"/>
    </location>
</feature>
<organism evidence="2 3">
    <name type="scientific">Amycolatopsis marina</name>
    <dbReference type="NCBI Taxonomy" id="490629"/>
    <lineage>
        <taxon>Bacteria</taxon>
        <taxon>Bacillati</taxon>
        <taxon>Actinomycetota</taxon>
        <taxon>Actinomycetes</taxon>
        <taxon>Pseudonocardiales</taxon>
        <taxon>Pseudonocardiaceae</taxon>
        <taxon>Amycolatopsis</taxon>
    </lineage>
</organism>
<accession>A0A1I1CL53</accession>
<evidence type="ECO:0000256" key="1">
    <source>
        <dbReference type="SAM" id="MobiDB-lite"/>
    </source>
</evidence>
<gene>
    <name evidence="2" type="ORF">SAMN05216266_1349</name>
</gene>
<dbReference type="AlphaFoldDB" id="A0A1I1CL53"/>
<protein>
    <recommendedName>
        <fullName evidence="4">DUF4241 domain-containing protein</fullName>
    </recommendedName>
</protein>
<evidence type="ECO:0000313" key="2">
    <source>
        <dbReference type="EMBL" id="SFB63254.1"/>
    </source>
</evidence>
<evidence type="ECO:0008006" key="4">
    <source>
        <dbReference type="Google" id="ProtNLM"/>
    </source>
</evidence>
<keyword evidence="3" id="KW-1185">Reference proteome</keyword>
<reference evidence="3" key="1">
    <citation type="submission" date="2016-10" db="EMBL/GenBank/DDBJ databases">
        <authorList>
            <person name="Varghese N."/>
            <person name="Submissions S."/>
        </authorList>
    </citation>
    <scope>NUCLEOTIDE SEQUENCE [LARGE SCALE GENOMIC DNA]</scope>
    <source>
        <strain evidence="3">CGMCC 4.3568</strain>
    </source>
</reference>
<dbReference type="InterPro" id="IPR025335">
    <property type="entry name" value="DUF4241"/>
</dbReference>
<evidence type="ECO:0000313" key="3">
    <source>
        <dbReference type="Proteomes" id="UP000243799"/>
    </source>
</evidence>
<dbReference type="EMBL" id="FOKG01000034">
    <property type="protein sequence ID" value="SFB63254.1"/>
    <property type="molecule type" value="Genomic_DNA"/>
</dbReference>
<proteinExistence type="predicted"/>